<comment type="caution">
    <text evidence="2">The sequence shown here is derived from an EMBL/GenBank/DDBJ whole genome shotgun (WGS) entry which is preliminary data.</text>
</comment>
<feature type="compositionally biased region" description="Polar residues" evidence="1">
    <location>
        <begin position="10"/>
        <end position="30"/>
    </location>
</feature>
<evidence type="ECO:0000313" key="2">
    <source>
        <dbReference type="EMBL" id="KAB5604860.1"/>
    </source>
</evidence>
<protein>
    <submittedName>
        <fullName evidence="2">Uncharacterized protein</fullName>
    </submittedName>
</protein>
<feature type="non-terminal residue" evidence="2">
    <location>
        <position position="1"/>
    </location>
</feature>
<dbReference type="EMBL" id="RQSP01000052">
    <property type="protein sequence ID" value="KAB5604860.1"/>
    <property type="molecule type" value="Genomic_DNA"/>
</dbReference>
<organism evidence="2 3">
    <name type="scientific">Bifidobacterium jacchi</name>
    <dbReference type="NCBI Taxonomy" id="2490545"/>
    <lineage>
        <taxon>Bacteria</taxon>
        <taxon>Bacillati</taxon>
        <taxon>Actinomycetota</taxon>
        <taxon>Actinomycetes</taxon>
        <taxon>Bifidobacteriales</taxon>
        <taxon>Bifidobacteriaceae</taxon>
        <taxon>Bifidobacterium</taxon>
    </lineage>
</organism>
<feature type="compositionally biased region" description="Basic residues" evidence="1">
    <location>
        <begin position="47"/>
        <end position="81"/>
    </location>
</feature>
<dbReference type="Proteomes" id="UP000326336">
    <property type="component" value="Unassembled WGS sequence"/>
</dbReference>
<evidence type="ECO:0000256" key="1">
    <source>
        <dbReference type="SAM" id="MobiDB-lite"/>
    </source>
</evidence>
<keyword evidence="3" id="KW-1185">Reference proteome</keyword>
<evidence type="ECO:0000313" key="3">
    <source>
        <dbReference type="Proteomes" id="UP000326336"/>
    </source>
</evidence>
<proteinExistence type="predicted"/>
<sequence>NDDDTEENHQPTLRKNTAQPAEQTLKQYTRNARAPRPIPSTGPCRAGPRHGWRSGSTVRRRTGGGRRPVRRRARSPRRRWSRAAPPCSRPDGGARSTGCVCRRRGSRWRPSSARSVRRSRTARPEAGSSRASPPS</sequence>
<accession>A0A5N5RDC8</accession>
<name>A0A5N5RDC8_9BIFI</name>
<feature type="region of interest" description="Disordered" evidence="1">
    <location>
        <begin position="1"/>
        <end position="135"/>
    </location>
</feature>
<gene>
    <name evidence="2" type="ORF">EHS19_09615</name>
</gene>
<reference evidence="2 3" key="1">
    <citation type="journal article" date="2019" name="Int. J. Syst. Evol. Microbiol.">
        <title>Bifidobacterium jacchi sp. nov., isolated from the faeces of a baby common marmoset (Callithrix jacchus).</title>
        <authorList>
            <person name="Modesto M."/>
            <person name="Watanabe K."/>
            <person name="Arita M."/>
            <person name="Satti M."/>
            <person name="Oki K."/>
            <person name="Sciavilla P."/>
            <person name="Patavino C."/>
            <person name="Camma C."/>
            <person name="Michelini S."/>
            <person name="Sgorbati B."/>
            <person name="Mattarelli P."/>
        </authorList>
    </citation>
    <scope>NUCLEOTIDE SEQUENCE [LARGE SCALE GENOMIC DNA]</scope>
    <source>
        <strain evidence="2 3">MRM 9.3</strain>
    </source>
</reference>
<dbReference type="AlphaFoldDB" id="A0A5N5RDC8"/>